<sequence length="314" mass="34575">MTQFEQPHELLNAYIAANLRVKPIDKPARAGTTSLKKASRDLRTVTLSPRMAWDALPTPPAKRNGPRPLTDLFLFSGITPDWAMQTAKLVCVTRQGTNASRIWKYRSSFRQAGPEDACITDSPKWAHQRSLEPFCEASKFSTADLLFVLRLANGQCLHIAVATMLHNAHVQLSIADIEERLENLAPSKLFPPNLAPATARPLSLPHLGREASAAANPSLLRVVCTFPYEVDINTVEHDGHAQPIAAINVAAMREIAGSLKADDVARRLLGVLTGTGRRTAKRKDRKDGDEEERPRKRPKSMAILEQKDVASSLS</sequence>
<organism evidence="3">
    <name type="scientific">Schizophyllum commune (strain H4-8 / FGSC 9210)</name>
    <name type="common">Split gill fungus</name>
    <dbReference type="NCBI Taxonomy" id="578458"/>
    <lineage>
        <taxon>Eukaryota</taxon>
        <taxon>Fungi</taxon>
        <taxon>Dikarya</taxon>
        <taxon>Basidiomycota</taxon>
        <taxon>Agaricomycotina</taxon>
        <taxon>Agaricomycetes</taxon>
        <taxon>Agaricomycetidae</taxon>
        <taxon>Agaricales</taxon>
        <taxon>Schizophyllaceae</taxon>
        <taxon>Schizophyllum</taxon>
    </lineage>
</organism>
<accession>D8Q6Y3</accession>
<dbReference type="VEuPathDB" id="FungiDB:SCHCODRAFT_02629886"/>
<dbReference type="Proteomes" id="UP000007431">
    <property type="component" value="Unassembled WGS sequence"/>
</dbReference>
<dbReference type="AlphaFoldDB" id="D8Q6Y3"/>
<dbReference type="InParanoid" id="D8Q6Y3"/>
<proteinExistence type="predicted"/>
<feature type="compositionally biased region" description="Basic and acidic residues" evidence="1">
    <location>
        <begin position="285"/>
        <end position="294"/>
    </location>
</feature>
<reference evidence="2 3" key="1">
    <citation type="journal article" date="2010" name="Nat. Biotechnol.">
        <title>Genome sequence of the model mushroom Schizophyllum commune.</title>
        <authorList>
            <person name="Ohm R.A."/>
            <person name="de Jong J.F."/>
            <person name="Lugones L.G."/>
            <person name="Aerts A."/>
            <person name="Kothe E."/>
            <person name="Stajich J.E."/>
            <person name="de Vries R.P."/>
            <person name="Record E."/>
            <person name="Levasseur A."/>
            <person name="Baker S.E."/>
            <person name="Bartholomew K.A."/>
            <person name="Coutinho P.M."/>
            <person name="Erdmann S."/>
            <person name="Fowler T.J."/>
            <person name="Gathman A.C."/>
            <person name="Lombard V."/>
            <person name="Henrissat B."/>
            <person name="Knabe N."/>
            <person name="Kuees U."/>
            <person name="Lilly W.W."/>
            <person name="Lindquist E."/>
            <person name="Lucas S."/>
            <person name="Magnuson J.K."/>
            <person name="Piumi F."/>
            <person name="Raudaskoski M."/>
            <person name="Salamov A."/>
            <person name="Schmutz J."/>
            <person name="Schwarze F.W.M.R."/>
            <person name="vanKuyk P.A."/>
            <person name="Horton J.S."/>
            <person name="Grigoriev I.V."/>
            <person name="Woesten H.A.B."/>
        </authorList>
    </citation>
    <scope>NUCLEOTIDE SEQUENCE [LARGE SCALE GENOMIC DNA]</scope>
    <source>
        <strain evidence="3">H4-8 / FGSC 9210</strain>
    </source>
</reference>
<dbReference type="EMBL" id="GL377307">
    <property type="protein sequence ID" value="EFI95933.1"/>
    <property type="molecule type" value="Genomic_DNA"/>
</dbReference>
<protein>
    <submittedName>
        <fullName evidence="2">Uncharacterized protein</fullName>
    </submittedName>
</protein>
<keyword evidence="3" id="KW-1185">Reference proteome</keyword>
<dbReference type="HOGENOM" id="CLU_886124_0_0_1"/>
<evidence type="ECO:0000313" key="3">
    <source>
        <dbReference type="Proteomes" id="UP000007431"/>
    </source>
</evidence>
<gene>
    <name evidence="2" type="ORF">SCHCODRAFT_235260</name>
</gene>
<name>D8Q6Y3_SCHCM</name>
<feature type="region of interest" description="Disordered" evidence="1">
    <location>
        <begin position="276"/>
        <end position="314"/>
    </location>
</feature>
<evidence type="ECO:0000313" key="2">
    <source>
        <dbReference type="EMBL" id="EFI95933.1"/>
    </source>
</evidence>
<evidence type="ECO:0000256" key="1">
    <source>
        <dbReference type="SAM" id="MobiDB-lite"/>
    </source>
</evidence>